<dbReference type="EMBL" id="JAIZAY010000004">
    <property type="protein sequence ID" value="KAJ8043357.1"/>
    <property type="molecule type" value="Genomic_DNA"/>
</dbReference>
<name>A0A9Q1CE22_HOLLE</name>
<proteinExistence type="predicted"/>
<dbReference type="OrthoDB" id="414982at2759"/>
<protein>
    <submittedName>
        <fullName evidence="1">Uncharacterized protein</fullName>
    </submittedName>
</protein>
<accession>A0A9Q1CE22</accession>
<evidence type="ECO:0000313" key="1">
    <source>
        <dbReference type="EMBL" id="KAJ8043357.1"/>
    </source>
</evidence>
<keyword evidence="2" id="KW-1185">Reference proteome</keyword>
<gene>
    <name evidence="1" type="ORF">HOLleu_10408</name>
</gene>
<evidence type="ECO:0000313" key="2">
    <source>
        <dbReference type="Proteomes" id="UP001152320"/>
    </source>
</evidence>
<sequence>MGSLLNYCRQMPVIGFNSGKYDINVMKGLLYKSIHKLNEEEDSDMSPITQIIKRNSDYMCISAKRLKFLDIKNYLAPGCSYKQFLEAYKCKEAKGFFSLRLGR</sequence>
<reference evidence="1" key="1">
    <citation type="submission" date="2021-10" db="EMBL/GenBank/DDBJ databases">
        <title>Tropical sea cucumber genome reveals ecological adaptation and Cuvierian tubules defense mechanism.</title>
        <authorList>
            <person name="Chen T."/>
        </authorList>
    </citation>
    <scope>NUCLEOTIDE SEQUENCE</scope>
    <source>
        <strain evidence="1">Nanhai2018</strain>
        <tissue evidence="1">Muscle</tissue>
    </source>
</reference>
<dbReference type="AlphaFoldDB" id="A0A9Q1CE22"/>
<comment type="caution">
    <text evidence="1">The sequence shown here is derived from an EMBL/GenBank/DDBJ whole genome shotgun (WGS) entry which is preliminary data.</text>
</comment>
<organism evidence="1 2">
    <name type="scientific">Holothuria leucospilota</name>
    <name type="common">Black long sea cucumber</name>
    <name type="synonym">Mertensiothuria leucospilota</name>
    <dbReference type="NCBI Taxonomy" id="206669"/>
    <lineage>
        <taxon>Eukaryota</taxon>
        <taxon>Metazoa</taxon>
        <taxon>Echinodermata</taxon>
        <taxon>Eleutherozoa</taxon>
        <taxon>Echinozoa</taxon>
        <taxon>Holothuroidea</taxon>
        <taxon>Aspidochirotacea</taxon>
        <taxon>Aspidochirotida</taxon>
        <taxon>Holothuriidae</taxon>
        <taxon>Holothuria</taxon>
    </lineage>
</organism>
<dbReference type="Proteomes" id="UP001152320">
    <property type="component" value="Chromosome 4"/>
</dbReference>